<comment type="caution">
    <text evidence="1">The sequence shown here is derived from an EMBL/GenBank/DDBJ whole genome shotgun (WGS) entry which is preliminary data.</text>
</comment>
<proteinExistence type="predicted"/>
<reference evidence="1 2" key="1">
    <citation type="journal article" date="2016" name="Nat. Commun.">
        <title>Thousands of microbial genomes shed light on interconnected biogeochemical processes in an aquifer system.</title>
        <authorList>
            <person name="Anantharaman K."/>
            <person name="Brown C.T."/>
            <person name="Hug L.A."/>
            <person name="Sharon I."/>
            <person name="Castelle C.J."/>
            <person name="Probst A.J."/>
            <person name="Thomas B.C."/>
            <person name="Singh A."/>
            <person name="Wilkins M.J."/>
            <person name="Karaoz U."/>
            <person name="Brodie E.L."/>
            <person name="Williams K.H."/>
            <person name="Hubbard S.S."/>
            <person name="Banfield J.F."/>
        </authorList>
    </citation>
    <scope>NUCLEOTIDE SEQUENCE [LARGE SCALE GENOMIC DNA]</scope>
</reference>
<gene>
    <name evidence="1" type="ORF">A2438_06370</name>
</gene>
<evidence type="ECO:0000313" key="2">
    <source>
        <dbReference type="Proteomes" id="UP000179242"/>
    </source>
</evidence>
<dbReference type="AlphaFoldDB" id="A0A1F4U725"/>
<evidence type="ECO:0000313" key="1">
    <source>
        <dbReference type="EMBL" id="OGC40620.1"/>
    </source>
</evidence>
<dbReference type="EMBL" id="MEUJ01000003">
    <property type="protein sequence ID" value="OGC40620.1"/>
    <property type="molecule type" value="Genomic_DNA"/>
</dbReference>
<accession>A0A1F4U725</accession>
<sequence>MSYYLLLKLKGVKYTGDNLGRELKIVLQIEKQTAEINIALPRGSSKSFDKIIFQRTLKKKALTLPIIAEVREIRERHVDFGAGKTSIKIKEGTVQKEIKVSIKGVGREKGKIAIITFDLEISYESTIRYVSDVKSKGWLKVKLENKEVIALPQLLKVELLRVEDNREYFVVLEGAFKRKNANVCLNEEGKSYLSRKGAHRGSAKLFLDQNAGKLTVLGLGTYNAVVDKNDPIPFGKYDLEIPSEPHDLGRYYLEYSRYAKTWFRISHKGARFLHVGSRSAGCITVTDKAKWTEIYAFLIKSRKDAYNVGEVIVR</sequence>
<dbReference type="Proteomes" id="UP000179242">
    <property type="component" value="Unassembled WGS sequence"/>
</dbReference>
<organism evidence="1 2">
    <name type="scientific">candidate division WOR-1 bacterium RIFOXYC2_FULL_46_14</name>
    <dbReference type="NCBI Taxonomy" id="1802587"/>
    <lineage>
        <taxon>Bacteria</taxon>
        <taxon>Bacillati</taxon>
        <taxon>Saganbacteria</taxon>
    </lineage>
</organism>
<protein>
    <submittedName>
        <fullName evidence="1">Uncharacterized protein</fullName>
    </submittedName>
</protein>
<name>A0A1F4U725_UNCSA</name>